<name>A0A382KVI2_9ZZZZ</name>
<dbReference type="InterPro" id="IPR029069">
    <property type="entry name" value="HotDog_dom_sf"/>
</dbReference>
<dbReference type="Pfam" id="PF03061">
    <property type="entry name" value="4HBT"/>
    <property type="match status" value="1"/>
</dbReference>
<protein>
    <recommendedName>
        <fullName evidence="1">Thioesterase domain-containing protein</fullName>
    </recommendedName>
</protein>
<reference evidence="2" key="1">
    <citation type="submission" date="2018-05" db="EMBL/GenBank/DDBJ databases">
        <authorList>
            <person name="Lanie J.A."/>
            <person name="Ng W.-L."/>
            <person name="Kazmierczak K.M."/>
            <person name="Andrzejewski T.M."/>
            <person name="Davidsen T.M."/>
            <person name="Wayne K.J."/>
            <person name="Tettelin H."/>
            <person name="Glass J.I."/>
            <person name="Rusch D."/>
            <person name="Podicherti R."/>
            <person name="Tsui H.-C.T."/>
            <person name="Winkler M.E."/>
        </authorList>
    </citation>
    <scope>NUCLEOTIDE SEQUENCE</scope>
</reference>
<dbReference type="EMBL" id="UINC01082222">
    <property type="protein sequence ID" value="SVC26787.1"/>
    <property type="molecule type" value="Genomic_DNA"/>
</dbReference>
<accession>A0A382KVI2</accession>
<evidence type="ECO:0000259" key="1">
    <source>
        <dbReference type="Pfam" id="PF03061"/>
    </source>
</evidence>
<proteinExistence type="predicted"/>
<dbReference type="InterPro" id="IPR006683">
    <property type="entry name" value="Thioestr_dom"/>
</dbReference>
<dbReference type="Gene3D" id="3.10.129.10">
    <property type="entry name" value="Hotdog Thioesterase"/>
    <property type="match status" value="1"/>
</dbReference>
<dbReference type="AlphaFoldDB" id="A0A382KVI2"/>
<feature type="domain" description="Thioesterase" evidence="1">
    <location>
        <begin position="18"/>
        <end position="96"/>
    </location>
</feature>
<organism evidence="2">
    <name type="scientific">marine metagenome</name>
    <dbReference type="NCBI Taxonomy" id="408172"/>
    <lineage>
        <taxon>unclassified sequences</taxon>
        <taxon>metagenomes</taxon>
        <taxon>ecological metagenomes</taxon>
    </lineage>
</organism>
<dbReference type="SUPFAM" id="SSF54637">
    <property type="entry name" value="Thioesterase/thiol ester dehydrase-isomerase"/>
    <property type="match status" value="1"/>
</dbReference>
<sequence>VKVESPVTVQERHTDELGHLNHVQTVKFMEDAREDWYAQCGQPVFDPAGYGTVVVNINYNYRGECFLGEKLTIVTGPVKLGRTSFVLSHAILKADG</sequence>
<evidence type="ECO:0000313" key="2">
    <source>
        <dbReference type="EMBL" id="SVC26787.1"/>
    </source>
</evidence>
<gene>
    <name evidence="2" type="ORF">METZ01_LOCUS279641</name>
</gene>
<dbReference type="CDD" id="cd00586">
    <property type="entry name" value="4HBT"/>
    <property type="match status" value="1"/>
</dbReference>
<feature type="non-terminal residue" evidence="2">
    <location>
        <position position="1"/>
    </location>
</feature>
<feature type="non-terminal residue" evidence="2">
    <location>
        <position position="96"/>
    </location>
</feature>